<comment type="caution">
    <text evidence="2">The sequence shown here is derived from an EMBL/GenBank/DDBJ whole genome shotgun (WGS) entry which is preliminary data.</text>
</comment>
<dbReference type="EMBL" id="JALLPB020000023">
    <property type="protein sequence ID" value="KAL3826334.1"/>
    <property type="molecule type" value="Genomic_DNA"/>
</dbReference>
<reference evidence="2 3" key="1">
    <citation type="submission" date="2024-10" db="EMBL/GenBank/DDBJ databases">
        <title>Updated reference genomes for cyclostephanoid diatoms.</title>
        <authorList>
            <person name="Roberts W.R."/>
            <person name="Alverson A.J."/>
        </authorList>
    </citation>
    <scope>NUCLEOTIDE SEQUENCE [LARGE SCALE GENOMIC DNA]</scope>
    <source>
        <strain evidence="2 3">AJA228-03</strain>
    </source>
</reference>
<evidence type="ECO:0000313" key="3">
    <source>
        <dbReference type="Proteomes" id="UP001530377"/>
    </source>
</evidence>
<evidence type="ECO:0000256" key="1">
    <source>
        <dbReference type="SAM" id="MobiDB-lite"/>
    </source>
</evidence>
<keyword evidence="3" id="KW-1185">Reference proteome</keyword>
<organism evidence="2 3">
    <name type="scientific">Cyclostephanos tholiformis</name>
    <dbReference type="NCBI Taxonomy" id="382380"/>
    <lineage>
        <taxon>Eukaryota</taxon>
        <taxon>Sar</taxon>
        <taxon>Stramenopiles</taxon>
        <taxon>Ochrophyta</taxon>
        <taxon>Bacillariophyta</taxon>
        <taxon>Coscinodiscophyceae</taxon>
        <taxon>Thalassiosirophycidae</taxon>
        <taxon>Stephanodiscales</taxon>
        <taxon>Stephanodiscaceae</taxon>
        <taxon>Cyclostephanos</taxon>
    </lineage>
</organism>
<feature type="region of interest" description="Disordered" evidence="1">
    <location>
        <begin position="405"/>
        <end position="430"/>
    </location>
</feature>
<feature type="region of interest" description="Disordered" evidence="1">
    <location>
        <begin position="232"/>
        <end position="260"/>
    </location>
</feature>
<evidence type="ECO:0000313" key="2">
    <source>
        <dbReference type="EMBL" id="KAL3826334.1"/>
    </source>
</evidence>
<accession>A0ABD3SP39</accession>
<proteinExistence type="predicted"/>
<feature type="region of interest" description="Disordered" evidence="1">
    <location>
        <begin position="85"/>
        <end position="104"/>
    </location>
</feature>
<gene>
    <name evidence="2" type="ORF">ACHAXA_003658</name>
</gene>
<sequence length="521" mass="56842">MARTRRRSKTSSMKSNNIIVSYCVLCSGVEGFLRPASRTLPASVLLTRPQIAAITMASSSSPPPPTTTTLYMGFLDDIFKDAFSNDPTLPKNGSKGSIEGPEDVLLDRSNQTPRLQQTEIQRRWLEAQQRQQKQSTPAVGMQGQLGGISKTIKTAKGAPLTIDVLVNTDWELSLYLTGVPDRDPSNDLYGSKTNVSARDRSLGLGASLPPVPTAKVKVRLLDDGVVNIIESSRAGTSTTTEEKNHDDDDDSDDSAYDDGAARICPMDVPGKWKLSDDGKMMRIGIPIRGYRRTVTTTGTIQRVFWSGEEPSITKTSSTYSIPEGFIYGDIGVGYGDRPGTLEMMKDGGGGSTTGGAAEIIPGGLLRVEKRIGMLGASSKLLPCGRFTGREAFRVFPPLGPSLRAAGPLFPPRSNPRINDTAAKPRRVPTVSEQRELETVRGELVQKYIALEHSEKYATREVSYFLEDAERSKQYVEMRRIAMALCNDLGIEDVVEFIAAFFVGMLGSWVLNSWHTIQGFSC</sequence>
<protein>
    <submittedName>
        <fullName evidence="2">Uncharacterized protein</fullName>
    </submittedName>
</protein>
<dbReference type="Proteomes" id="UP001530377">
    <property type="component" value="Unassembled WGS sequence"/>
</dbReference>
<feature type="compositionally biased region" description="Acidic residues" evidence="1">
    <location>
        <begin position="247"/>
        <end position="256"/>
    </location>
</feature>
<name>A0ABD3SP39_9STRA</name>
<dbReference type="AlphaFoldDB" id="A0ABD3SP39"/>